<evidence type="ECO:0000256" key="2">
    <source>
        <dbReference type="ARBA" id="ARBA00009454"/>
    </source>
</evidence>
<dbReference type="PROSITE" id="PS51472">
    <property type="entry name" value="RRM_NUP35"/>
    <property type="match status" value="1"/>
</dbReference>
<evidence type="ECO:0000256" key="10">
    <source>
        <dbReference type="SAM" id="MobiDB-lite"/>
    </source>
</evidence>
<comment type="subcellular location">
    <subcellularLocation>
        <location evidence="1 9">Nucleus</location>
        <location evidence="1 9">Nuclear pore complex</location>
    </subcellularLocation>
</comment>
<dbReference type="PIRSF" id="PIRSF038119">
    <property type="entry name" value="Nucleoporin_NUP53"/>
    <property type="match status" value="1"/>
</dbReference>
<evidence type="ECO:0000256" key="6">
    <source>
        <dbReference type="ARBA" id="ARBA00023010"/>
    </source>
</evidence>
<dbReference type="GO" id="GO:0017056">
    <property type="term" value="F:structural constituent of nuclear pore"/>
    <property type="evidence" value="ECO:0007669"/>
    <property type="project" value="InterPro"/>
</dbReference>
<dbReference type="GO" id="GO:0006607">
    <property type="term" value="P:NLS-bearing protein import into nucleus"/>
    <property type="evidence" value="ECO:0007669"/>
    <property type="project" value="TreeGrafter"/>
</dbReference>
<proteinExistence type="inferred from homology"/>
<dbReference type="InterPro" id="IPR012677">
    <property type="entry name" value="Nucleotide-bd_a/b_plait_sf"/>
</dbReference>
<dbReference type="EMBL" id="HBUF01006334">
    <property type="protein sequence ID" value="CAG6607058.1"/>
    <property type="molecule type" value="Transcribed_RNA"/>
</dbReference>
<dbReference type="AlphaFoldDB" id="A0A8D8PMY9"/>
<feature type="compositionally biased region" description="Polar residues" evidence="10">
    <location>
        <begin position="36"/>
        <end position="64"/>
    </location>
</feature>
<evidence type="ECO:0000256" key="1">
    <source>
        <dbReference type="ARBA" id="ARBA00004567"/>
    </source>
</evidence>
<evidence type="ECO:0000256" key="3">
    <source>
        <dbReference type="ARBA" id="ARBA00022448"/>
    </source>
</evidence>
<organism evidence="12">
    <name type="scientific">Cacopsylla melanoneura</name>
    <dbReference type="NCBI Taxonomy" id="428564"/>
    <lineage>
        <taxon>Eukaryota</taxon>
        <taxon>Metazoa</taxon>
        <taxon>Ecdysozoa</taxon>
        <taxon>Arthropoda</taxon>
        <taxon>Hexapoda</taxon>
        <taxon>Insecta</taxon>
        <taxon>Pterygota</taxon>
        <taxon>Neoptera</taxon>
        <taxon>Paraneoptera</taxon>
        <taxon>Hemiptera</taxon>
        <taxon>Sternorrhyncha</taxon>
        <taxon>Psylloidea</taxon>
        <taxon>Psyllidae</taxon>
        <taxon>Psyllinae</taxon>
        <taxon>Cacopsylla</taxon>
    </lineage>
</organism>
<dbReference type="GO" id="GO:0005543">
    <property type="term" value="F:phospholipid binding"/>
    <property type="evidence" value="ECO:0007669"/>
    <property type="project" value="TreeGrafter"/>
</dbReference>
<evidence type="ECO:0000256" key="5">
    <source>
        <dbReference type="ARBA" id="ARBA00022927"/>
    </source>
</evidence>
<evidence type="ECO:0000256" key="8">
    <source>
        <dbReference type="ARBA" id="ARBA00023242"/>
    </source>
</evidence>
<reference evidence="12" key="1">
    <citation type="submission" date="2021-05" db="EMBL/GenBank/DDBJ databases">
        <authorList>
            <person name="Alioto T."/>
            <person name="Alioto T."/>
            <person name="Gomez Garrido J."/>
        </authorList>
    </citation>
    <scope>NUCLEOTIDE SEQUENCE</scope>
</reference>
<keyword evidence="4 9" id="KW-0509">mRNA transport</keyword>
<dbReference type="InterPro" id="IPR035979">
    <property type="entry name" value="RBD_domain_sf"/>
</dbReference>
<dbReference type="CDD" id="cd12441">
    <property type="entry name" value="RRM_Nup53_like"/>
    <property type="match status" value="1"/>
</dbReference>
<dbReference type="GO" id="GO:0051028">
    <property type="term" value="P:mRNA transport"/>
    <property type="evidence" value="ECO:0007669"/>
    <property type="project" value="UniProtKB-UniRule"/>
</dbReference>
<dbReference type="InterPro" id="IPR017389">
    <property type="entry name" value="Nucleoporin_NUP53"/>
</dbReference>
<feature type="compositionally biased region" description="Low complexity" evidence="10">
    <location>
        <begin position="7"/>
        <end position="22"/>
    </location>
</feature>
<feature type="region of interest" description="Disordered" evidence="10">
    <location>
        <begin position="1"/>
        <end position="64"/>
    </location>
</feature>
<dbReference type="GO" id="GO:0006999">
    <property type="term" value="P:nuclear pore organization"/>
    <property type="evidence" value="ECO:0007669"/>
    <property type="project" value="TreeGrafter"/>
</dbReference>
<comment type="function">
    <text evidence="9">Functions as a component of the nuclear pore complex (NPC).</text>
</comment>
<dbReference type="GO" id="GO:0031965">
    <property type="term" value="C:nuclear membrane"/>
    <property type="evidence" value="ECO:0007669"/>
    <property type="project" value="InterPro"/>
</dbReference>
<comment type="similarity">
    <text evidence="2 9">Belongs to the Nup35 family.</text>
</comment>
<keyword evidence="3 9" id="KW-0813">Transport</keyword>
<dbReference type="PANTHER" id="PTHR21527">
    <property type="entry name" value="NUCLEOPORIN NUP35"/>
    <property type="match status" value="1"/>
</dbReference>
<dbReference type="Gene3D" id="3.30.70.330">
    <property type="match status" value="1"/>
</dbReference>
<dbReference type="InterPro" id="IPR007846">
    <property type="entry name" value="RRM_NUP35_dom"/>
</dbReference>
<evidence type="ECO:0000256" key="7">
    <source>
        <dbReference type="ARBA" id="ARBA00023132"/>
    </source>
</evidence>
<evidence type="ECO:0000256" key="9">
    <source>
        <dbReference type="PIRNR" id="PIRNR038119"/>
    </source>
</evidence>
<dbReference type="GO" id="GO:0003676">
    <property type="term" value="F:nucleic acid binding"/>
    <property type="evidence" value="ECO:0007669"/>
    <property type="project" value="InterPro"/>
</dbReference>
<keyword evidence="8 9" id="KW-0539">Nucleus</keyword>
<protein>
    <recommendedName>
        <fullName evidence="9">Nucleoporin NUP53</fullName>
    </recommendedName>
</protein>
<dbReference type="GO" id="GO:0044615">
    <property type="term" value="C:nuclear pore nuclear basket"/>
    <property type="evidence" value="ECO:0007669"/>
    <property type="project" value="TreeGrafter"/>
</dbReference>
<evidence type="ECO:0000313" key="12">
    <source>
        <dbReference type="EMBL" id="CAG6607058.1"/>
    </source>
</evidence>
<keyword evidence="6 9" id="KW-0811">Translocation</keyword>
<accession>A0A8D8PMY9</accession>
<evidence type="ECO:0000256" key="4">
    <source>
        <dbReference type="ARBA" id="ARBA00022816"/>
    </source>
</evidence>
<sequence length="298" mass="33129">MEPMTLGSPVGSPTTGRSSPGSHQSPYTPAFLIRNEFTSPQRNGSYNQSFTHQREQTQPQSPFTSNKVLNYKLNEVQKQSPAMSKTGGPPTTRLFDSLDSVNTMSAPPPKLKNLTNLNQSQNLNNTSFGTPVGSNSLESQSCWVTMFGFMSENQCQAIVSQLGQIGNIVEFRYPAKKEESNWVHLRFNSRMEVKRVLAYNGKIYGNTMMGVVPCRDMSVLRDTTNLTSPLNTSYGGDTTSPRDPLFNTSYWENTLNSAPITHDPPMLFMQENDNVTAEHLPSTGNGLMSKTLDYLFGW</sequence>
<dbReference type="PANTHER" id="PTHR21527:SF6">
    <property type="entry name" value="NUCLEOPORIN NUP35"/>
    <property type="match status" value="1"/>
</dbReference>
<keyword evidence="7 9" id="KW-0906">Nuclear pore complex</keyword>
<dbReference type="GO" id="GO:0044613">
    <property type="term" value="C:nuclear pore central transport channel"/>
    <property type="evidence" value="ECO:0007669"/>
    <property type="project" value="TreeGrafter"/>
</dbReference>
<name>A0A8D8PMY9_9HEMI</name>
<feature type="domain" description="RRM Nup35-type" evidence="11">
    <location>
        <begin position="138"/>
        <end position="221"/>
    </location>
</feature>
<keyword evidence="5 9" id="KW-0653">Protein transport</keyword>
<dbReference type="Pfam" id="PF05172">
    <property type="entry name" value="RRM_Nup35"/>
    <property type="match status" value="1"/>
</dbReference>
<evidence type="ECO:0000259" key="11">
    <source>
        <dbReference type="PROSITE" id="PS51472"/>
    </source>
</evidence>
<dbReference type="SUPFAM" id="SSF54928">
    <property type="entry name" value="RNA-binding domain, RBD"/>
    <property type="match status" value="1"/>
</dbReference>